<dbReference type="GO" id="GO:0016301">
    <property type="term" value="F:kinase activity"/>
    <property type="evidence" value="ECO:0007669"/>
    <property type="project" value="UniProtKB-KW"/>
</dbReference>
<dbReference type="Gene3D" id="1.10.287.3610">
    <property type="match status" value="1"/>
</dbReference>
<keyword evidence="4" id="KW-0444">Lipid biosynthesis</keyword>
<dbReference type="Proteomes" id="UP000184420">
    <property type="component" value="Unassembled WGS sequence"/>
</dbReference>
<evidence type="ECO:0000256" key="2">
    <source>
        <dbReference type="ARBA" id="ARBA00005967"/>
    </source>
</evidence>
<feature type="transmembrane region" description="Helical" evidence="19">
    <location>
        <begin position="31"/>
        <end position="49"/>
    </location>
</feature>
<keyword evidence="8 20" id="KW-0418">Kinase</keyword>
<evidence type="ECO:0000313" key="20">
    <source>
        <dbReference type="EMBL" id="SHL83474.1"/>
    </source>
</evidence>
<dbReference type="GO" id="GO:0008654">
    <property type="term" value="P:phospholipid biosynthetic process"/>
    <property type="evidence" value="ECO:0007669"/>
    <property type="project" value="UniProtKB-KW"/>
</dbReference>
<feature type="transmembrane region" description="Helical" evidence="19">
    <location>
        <begin position="55"/>
        <end position="74"/>
    </location>
</feature>
<dbReference type="AlphaFoldDB" id="A0A1M7DVE6"/>
<dbReference type="InterPro" id="IPR000829">
    <property type="entry name" value="DAGK"/>
</dbReference>
<keyword evidence="14" id="KW-1208">Phospholipid metabolism</keyword>
<evidence type="ECO:0000256" key="16">
    <source>
        <dbReference type="PIRSR" id="PIRSR600829-2"/>
    </source>
</evidence>
<evidence type="ECO:0000256" key="7">
    <source>
        <dbReference type="ARBA" id="ARBA00022741"/>
    </source>
</evidence>
<keyword evidence="5" id="KW-0808">Transferase</keyword>
<evidence type="ECO:0000256" key="6">
    <source>
        <dbReference type="ARBA" id="ARBA00022692"/>
    </source>
</evidence>
<feature type="binding site" evidence="16">
    <location>
        <position position="68"/>
    </location>
    <ligand>
        <name>substrate</name>
    </ligand>
</feature>
<evidence type="ECO:0000256" key="4">
    <source>
        <dbReference type="ARBA" id="ARBA00022516"/>
    </source>
</evidence>
<dbReference type="Pfam" id="PF01219">
    <property type="entry name" value="DAGK_prokar"/>
    <property type="match status" value="1"/>
</dbReference>
<evidence type="ECO:0000256" key="17">
    <source>
        <dbReference type="PIRSR" id="PIRSR600829-3"/>
    </source>
</evidence>
<evidence type="ECO:0000256" key="8">
    <source>
        <dbReference type="ARBA" id="ARBA00022777"/>
    </source>
</evidence>
<proteinExistence type="inferred from homology"/>
<feature type="binding site" evidence="17">
    <location>
        <begin position="93"/>
        <end position="94"/>
    </location>
    <ligand>
        <name>ATP</name>
        <dbReference type="ChEBI" id="CHEBI:30616"/>
    </ligand>
</feature>
<evidence type="ECO:0000256" key="14">
    <source>
        <dbReference type="ARBA" id="ARBA00023264"/>
    </source>
</evidence>
<keyword evidence="18" id="KW-0460">Magnesium</keyword>
<evidence type="ECO:0000256" key="13">
    <source>
        <dbReference type="ARBA" id="ARBA00023209"/>
    </source>
</evidence>
<feature type="transmembrane region" description="Helical" evidence="19">
    <location>
        <begin position="95"/>
        <end position="119"/>
    </location>
</feature>
<comment type="subcellular location">
    <subcellularLocation>
        <location evidence="1">Cell membrane</location>
        <topology evidence="1">Multi-pass membrane protein</topology>
    </subcellularLocation>
</comment>
<keyword evidence="11" id="KW-0443">Lipid metabolism</keyword>
<dbReference type="CDD" id="cd14265">
    <property type="entry name" value="UDPK_IM_like"/>
    <property type="match status" value="1"/>
</dbReference>
<evidence type="ECO:0000256" key="11">
    <source>
        <dbReference type="ARBA" id="ARBA00023098"/>
    </source>
</evidence>
<dbReference type="GO" id="GO:0005886">
    <property type="term" value="C:plasma membrane"/>
    <property type="evidence" value="ECO:0007669"/>
    <property type="project" value="UniProtKB-SubCell"/>
</dbReference>
<dbReference type="GO" id="GO:0005524">
    <property type="term" value="F:ATP binding"/>
    <property type="evidence" value="ECO:0007669"/>
    <property type="project" value="UniProtKB-KW"/>
</dbReference>
<feature type="binding site" evidence="16">
    <location>
        <begin position="46"/>
        <end position="49"/>
    </location>
    <ligand>
        <name>substrate</name>
    </ligand>
</feature>
<keyword evidence="12 19" id="KW-0472">Membrane</keyword>
<comment type="similarity">
    <text evidence="2">Belongs to the bacterial diacylglycerol kinase family.</text>
</comment>
<dbReference type="RefSeq" id="WP_073081826.1">
    <property type="nucleotide sequence ID" value="NZ_FRBL01000005.1"/>
</dbReference>
<evidence type="ECO:0000256" key="15">
    <source>
        <dbReference type="PIRSR" id="PIRSR600829-1"/>
    </source>
</evidence>
<evidence type="ECO:0000256" key="10">
    <source>
        <dbReference type="ARBA" id="ARBA00022989"/>
    </source>
</evidence>
<sequence>MPGSYFKNRLASFGYAFAGFIAFVKSEPHARIHAVATLVVVAAGCWFHVTKSDWLWLIWAMALVWITEMLNTVIEKMMDHLSPAIHPKVKFIKDLAAAAVLVAAIAAAITGGCIFWPYLLS</sequence>
<name>A0A1M7DVE6_9BACT</name>
<reference evidence="20 21" key="1">
    <citation type="submission" date="2016-11" db="EMBL/GenBank/DDBJ databases">
        <authorList>
            <person name="Jaros S."/>
            <person name="Januszkiewicz K."/>
            <person name="Wedrychowicz H."/>
        </authorList>
    </citation>
    <scope>NUCLEOTIDE SEQUENCE [LARGE SCALE GENOMIC DNA]</scope>
    <source>
        <strain evidence="20 21">DSM 27406</strain>
    </source>
</reference>
<keyword evidence="10 19" id="KW-1133">Transmembrane helix</keyword>
<dbReference type="STRING" id="1419482.SAMN05444266_105157"/>
<dbReference type="OrthoDB" id="1493837at2"/>
<evidence type="ECO:0000256" key="5">
    <source>
        <dbReference type="ARBA" id="ARBA00022679"/>
    </source>
</evidence>
<evidence type="ECO:0000256" key="18">
    <source>
        <dbReference type="PIRSR" id="PIRSR600829-4"/>
    </source>
</evidence>
<dbReference type="GO" id="GO:0046872">
    <property type="term" value="F:metal ion binding"/>
    <property type="evidence" value="ECO:0007669"/>
    <property type="project" value="UniProtKB-KW"/>
</dbReference>
<feature type="binding site" evidence="17">
    <location>
        <position position="27"/>
    </location>
    <ligand>
        <name>ATP</name>
        <dbReference type="ChEBI" id="CHEBI:30616"/>
    </ligand>
</feature>
<feature type="binding site" evidence="17">
    <location>
        <position position="15"/>
    </location>
    <ligand>
        <name>ATP</name>
        <dbReference type="ChEBI" id="CHEBI:30616"/>
    </ligand>
</feature>
<keyword evidence="9 17" id="KW-0067">ATP-binding</keyword>
<accession>A0A1M7DVE6</accession>
<keyword evidence="6 19" id="KW-0812">Transmembrane</keyword>
<evidence type="ECO:0000256" key="12">
    <source>
        <dbReference type="ARBA" id="ARBA00023136"/>
    </source>
</evidence>
<gene>
    <name evidence="20" type="ORF">SAMN05444266_105157</name>
</gene>
<evidence type="ECO:0000256" key="9">
    <source>
        <dbReference type="ARBA" id="ARBA00022840"/>
    </source>
</evidence>
<feature type="transmembrane region" description="Helical" evidence="19">
    <location>
        <begin position="6"/>
        <end position="24"/>
    </location>
</feature>
<keyword evidence="21" id="KW-1185">Reference proteome</keyword>
<dbReference type="InterPro" id="IPR033717">
    <property type="entry name" value="UDPK"/>
</dbReference>
<protein>
    <submittedName>
        <fullName evidence="20">Undecaprenol kinase</fullName>
    </submittedName>
</protein>
<dbReference type="PANTHER" id="PTHR34299:SF1">
    <property type="entry name" value="DIACYLGLYCEROL KINASE"/>
    <property type="match status" value="1"/>
</dbReference>
<dbReference type="EMBL" id="FRBL01000005">
    <property type="protein sequence ID" value="SHL83474.1"/>
    <property type="molecule type" value="Genomic_DNA"/>
</dbReference>
<dbReference type="InterPro" id="IPR036945">
    <property type="entry name" value="DAGK_sf"/>
</dbReference>
<organism evidence="20 21">
    <name type="scientific">Chitinophaga jiangningensis</name>
    <dbReference type="NCBI Taxonomy" id="1419482"/>
    <lineage>
        <taxon>Bacteria</taxon>
        <taxon>Pseudomonadati</taxon>
        <taxon>Bacteroidota</taxon>
        <taxon>Chitinophagia</taxon>
        <taxon>Chitinophagales</taxon>
        <taxon>Chitinophagaceae</taxon>
        <taxon>Chitinophaga</taxon>
    </lineage>
</organism>
<feature type="binding site" evidence="17">
    <location>
        <position position="75"/>
    </location>
    <ligand>
        <name>ATP</name>
        <dbReference type="ChEBI" id="CHEBI:30616"/>
    </ligand>
</feature>
<evidence type="ECO:0000256" key="1">
    <source>
        <dbReference type="ARBA" id="ARBA00004651"/>
    </source>
</evidence>
<dbReference type="PANTHER" id="PTHR34299">
    <property type="entry name" value="DIACYLGLYCEROL KINASE"/>
    <property type="match status" value="1"/>
</dbReference>
<evidence type="ECO:0000256" key="3">
    <source>
        <dbReference type="ARBA" id="ARBA00022475"/>
    </source>
</evidence>
<feature type="active site" description="Proton acceptor" evidence="15">
    <location>
        <position position="68"/>
    </location>
</feature>
<feature type="binding site" evidence="18">
    <location>
        <position position="27"/>
    </location>
    <ligand>
        <name>a divalent metal cation</name>
        <dbReference type="ChEBI" id="CHEBI:60240"/>
    </ligand>
</feature>
<evidence type="ECO:0000256" key="19">
    <source>
        <dbReference type="SAM" id="Phobius"/>
    </source>
</evidence>
<evidence type="ECO:0000313" key="21">
    <source>
        <dbReference type="Proteomes" id="UP000184420"/>
    </source>
</evidence>
<keyword evidence="13" id="KW-0594">Phospholipid biosynthesis</keyword>
<feature type="binding site" evidence="18">
    <location>
        <position position="75"/>
    </location>
    <ligand>
        <name>a divalent metal cation</name>
        <dbReference type="ChEBI" id="CHEBI:60240"/>
    </ligand>
</feature>
<keyword evidence="18" id="KW-0479">Metal-binding</keyword>
<keyword evidence="3" id="KW-1003">Cell membrane</keyword>
<keyword evidence="7 17" id="KW-0547">Nucleotide-binding</keyword>
<comment type="cofactor">
    <cofactor evidence="18">
        <name>Mg(2+)</name>
        <dbReference type="ChEBI" id="CHEBI:18420"/>
    </cofactor>
    <text evidence="18">Mn(2+), Zn(2+), Cd(2+) and Co(2+) support activity to lesser extents.</text>
</comment>